<dbReference type="AlphaFoldDB" id="A0A4R3JWL8"/>
<comment type="subcellular location">
    <subcellularLocation>
        <location evidence="1 10">Cytoplasm</location>
    </subcellularLocation>
</comment>
<proteinExistence type="inferred from homology"/>
<dbReference type="Proteomes" id="UP000295135">
    <property type="component" value="Unassembled WGS sequence"/>
</dbReference>
<protein>
    <recommendedName>
        <fullName evidence="3 10">Beta sliding clamp</fullName>
    </recommendedName>
</protein>
<accession>A0A4R3JWL8</accession>
<feature type="domain" description="DNA polymerase III beta sliding clamp N-terminal" evidence="11">
    <location>
        <begin position="8"/>
        <end position="118"/>
    </location>
</feature>
<dbReference type="SUPFAM" id="SSF55979">
    <property type="entry name" value="DNA clamp"/>
    <property type="match status" value="3"/>
</dbReference>
<keyword evidence="7 10" id="KW-0235">DNA replication</keyword>
<dbReference type="GO" id="GO:0006271">
    <property type="term" value="P:DNA strand elongation involved in DNA replication"/>
    <property type="evidence" value="ECO:0007669"/>
    <property type="project" value="TreeGrafter"/>
</dbReference>
<keyword evidence="6 10" id="KW-0548">Nucleotidyltransferase</keyword>
<name>A0A4R3JWL8_9PROT</name>
<evidence type="ECO:0000259" key="13">
    <source>
        <dbReference type="Pfam" id="PF02768"/>
    </source>
</evidence>
<dbReference type="Pfam" id="PF02767">
    <property type="entry name" value="DNA_pol3_beta_2"/>
    <property type="match status" value="1"/>
</dbReference>
<dbReference type="GO" id="GO:0008408">
    <property type="term" value="F:3'-5' exonuclease activity"/>
    <property type="evidence" value="ECO:0007669"/>
    <property type="project" value="InterPro"/>
</dbReference>
<keyword evidence="5 10" id="KW-0808">Transferase</keyword>
<evidence type="ECO:0000259" key="11">
    <source>
        <dbReference type="Pfam" id="PF00712"/>
    </source>
</evidence>
<dbReference type="InterPro" id="IPR022634">
    <property type="entry name" value="DNA_polIII_beta_N"/>
</dbReference>
<feature type="domain" description="DNA polymerase III beta sliding clamp C-terminal" evidence="13">
    <location>
        <begin position="247"/>
        <end position="366"/>
    </location>
</feature>
<dbReference type="EMBL" id="SLZY01000014">
    <property type="protein sequence ID" value="TCS70733.1"/>
    <property type="molecule type" value="Genomic_DNA"/>
</dbReference>
<dbReference type="PANTHER" id="PTHR30478:SF0">
    <property type="entry name" value="BETA SLIDING CLAMP"/>
    <property type="match status" value="1"/>
</dbReference>
<evidence type="ECO:0000313" key="14">
    <source>
        <dbReference type="EMBL" id="TCS70733.1"/>
    </source>
</evidence>
<evidence type="ECO:0000256" key="7">
    <source>
        <dbReference type="ARBA" id="ARBA00022705"/>
    </source>
</evidence>
<evidence type="ECO:0000256" key="4">
    <source>
        <dbReference type="ARBA" id="ARBA00022490"/>
    </source>
</evidence>
<feature type="domain" description="DNA polymerase III beta sliding clamp central" evidence="12">
    <location>
        <begin position="130"/>
        <end position="244"/>
    </location>
</feature>
<evidence type="ECO:0000256" key="8">
    <source>
        <dbReference type="ARBA" id="ARBA00022932"/>
    </source>
</evidence>
<dbReference type="PANTHER" id="PTHR30478">
    <property type="entry name" value="DNA POLYMERASE III SUBUNIT BETA"/>
    <property type="match status" value="1"/>
</dbReference>
<evidence type="ECO:0000313" key="15">
    <source>
        <dbReference type="Proteomes" id="UP000295135"/>
    </source>
</evidence>
<dbReference type="Pfam" id="PF00712">
    <property type="entry name" value="DNA_pol3_beta"/>
    <property type="match status" value="1"/>
</dbReference>
<dbReference type="SMART" id="SM00480">
    <property type="entry name" value="POL3Bc"/>
    <property type="match status" value="1"/>
</dbReference>
<dbReference type="InterPro" id="IPR022635">
    <property type="entry name" value="DNA_polIII_beta_C"/>
</dbReference>
<evidence type="ECO:0000256" key="3">
    <source>
        <dbReference type="ARBA" id="ARBA00021035"/>
    </source>
</evidence>
<dbReference type="Pfam" id="PF02768">
    <property type="entry name" value="DNA_pol3_beta_3"/>
    <property type="match status" value="1"/>
</dbReference>
<dbReference type="GO" id="GO:0009360">
    <property type="term" value="C:DNA polymerase III complex"/>
    <property type="evidence" value="ECO:0007669"/>
    <property type="project" value="InterPro"/>
</dbReference>
<dbReference type="InterPro" id="IPR022637">
    <property type="entry name" value="DNA_polIII_beta_cen"/>
</dbReference>
<comment type="subunit">
    <text evidence="10">Forms a ring-shaped head-to-tail homodimer around DNA.</text>
</comment>
<dbReference type="GO" id="GO:0003887">
    <property type="term" value="F:DNA-directed DNA polymerase activity"/>
    <property type="evidence" value="ECO:0007669"/>
    <property type="project" value="UniProtKB-UniRule"/>
</dbReference>
<evidence type="ECO:0000259" key="12">
    <source>
        <dbReference type="Pfam" id="PF02767"/>
    </source>
</evidence>
<dbReference type="OrthoDB" id="8421503at2"/>
<organism evidence="14 15">
    <name type="scientific">Sulfuritortus calidifontis</name>
    <dbReference type="NCBI Taxonomy" id="1914471"/>
    <lineage>
        <taxon>Bacteria</taxon>
        <taxon>Pseudomonadati</taxon>
        <taxon>Pseudomonadota</taxon>
        <taxon>Betaproteobacteria</taxon>
        <taxon>Nitrosomonadales</taxon>
        <taxon>Thiobacillaceae</taxon>
        <taxon>Sulfuritortus</taxon>
    </lineage>
</organism>
<dbReference type="PIRSF" id="PIRSF000804">
    <property type="entry name" value="DNA_pol_III_b"/>
    <property type="match status" value="1"/>
</dbReference>
<sequence>MLVLKTGKDAILKPLQAVIGVVERKHTLPILSNVLIEAVEGKAAFIATDLELQLTAWADEAAAKDSAFTVSARKLLDICRSLPDTDIGLELSGEQLKLAAGKSRFNLQTLPARDFPRLQIPEGEGVSFTLAQGKLRHLLARVQYAMAVQDIRFYLNGMLMQLKDGRLIVAATDGHRLAIDSAKLDQAPGKELDVILPRKAVVELIKLLGDSDEAVEVQVSPNQVVVRGSHFELRSKVVDGKFPDYQRVIPTGHDKDFTIGRQLFNQSLTRAAILTNEKYRGVRLALTSGSLRIVCSNNEQEEAQEELDIEYDKAPLDIGFNVQYLQDVLNNLDSESVRCSFGDPSSSLLITVPGEDNFRYVVMPMRI</sequence>
<evidence type="ECO:0000256" key="6">
    <source>
        <dbReference type="ARBA" id="ARBA00022695"/>
    </source>
</evidence>
<evidence type="ECO:0000256" key="5">
    <source>
        <dbReference type="ARBA" id="ARBA00022679"/>
    </source>
</evidence>
<comment type="function">
    <text evidence="10">Confers DNA tethering and processivity to DNA polymerases and other proteins. Acts as a clamp, forming a ring around DNA (a reaction catalyzed by the clamp-loading complex) which diffuses in an ATP-independent manner freely and bidirectionally along dsDNA. Initially characterized for its ability to contact the catalytic subunit of DNA polymerase III (Pol III), a complex, multichain enzyme responsible for most of the replicative synthesis in bacteria; Pol III exhibits 3'-5' exonuclease proofreading activity. The beta chain is required for initiation of replication as well as for processivity of DNA replication.</text>
</comment>
<evidence type="ECO:0000256" key="2">
    <source>
        <dbReference type="ARBA" id="ARBA00010752"/>
    </source>
</evidence>
<reference evidence="14 15" key="1">
    <citation type="submission" date="2019-03" db="EMBL/GenBank/DDBJ databases">
        <title>Genomic Encyclopedia of Type Strains, Phase IV (KMG-IV): sequencing the most valuable type-strain genomes for metagenomic binning, comparative biology and taxonomic classification.</title>
        <authorList>
            <person name="Goeker M."/>
        </authorList>
    </citation>
    <scope>NUCLEOTIDE SEQUENCE [LARGE SCALE GENOMIC DNA]</scope>
    <source>
        <strain evidence="14 15">DSM 103923</strain>
    </source>
</reference>
<dbReference type="NCBIfam" id="TIGR00663">
    <property type="entry name" value="dnan"/>
    <property type="match status" value="1"/>
</dbReference>
<evidence type="ECO:0000256" key="9">
    <source>
        <dbReference type="ARBA" id="ARBA00023125"/>
    </source>
</evidence>
<evidence type="ECO:0000256" key="1">
    <source>
        <dbReference type="ARBA" id="ARBA00004496"/>
    </source>
</evidence>
<dbReference type="CDD" id="cd00140">
    <property type="entry name" value="beta_clamp"/>
    <property type="match status" value="1"/>
</dbReference>
<dbReference type="InterPro" id="IPR001001">
    <property type="entry name" value="DNA_polIII_beta"/>
</dbReference>
<gene>
    <name evidence="14" type="ORF">EDC61_11460</name>
</gene>
<dbReference type="GO" id="GO:0005737">
    <property type="term" value="C:cytoplasm"/>
    <property type="evidence" value="ECO:0007669"/>
    <property type="project" value="UniProtKB-SubCell"/>
</dbReference>
<dbReference type="RefSeq" id="WP_126457796.1">
    <property type="nucleotide sequence ID" value="NZ_AP018721.1"/>
</dbReference>
<dbReference type="Gene3D" id="3.10.150.10">
    <property type="entry name" value="DNA Polymerase III, subunit A, domain 2"/>
    <property type="match status" value="1"/>
</dbReference>
<evidence type="ECO:0000256" key="10">
    <source>
        <dbReference type="PIRNR" id="PIRNR000804"/>
    </source>
</evidence>
<keyword evidence="9" id="KW-0238">DNA-binding</keyword>
<comment type="caution">
    <text evidence="14">The sequence shown here is derived from an EMBL/GenBank/DDBJ whole genome shotgun (WGS) entry which is preliminary data.</text>
</comment>
<keyword evidence="4 10" id="KW-0963">Cytoplasm</keyword>
<comment type="similarity">
    <text evidence="2 10">Belongs to the beta sliding clamp family.</text>
</comment>
<dbReference type="InterPro" id="IPR046938">
    <property type="entry name" value="DNA_clamp_sf"/>
</dbReference>
<keyword evidence="15" id="KW-1185">Reference proteome</keyword>
<dbReference type="Gene3D" id="3.70.10.10">
    <property type="match status" value="1"/>
</dbReference>
<dbReference type="GO" id="GO:0003677">
    <property type="term" value="F:DNA binding"/>
    <property type="evidence" value="ECO:0007669"/>
    <property type="project" value="UniProtKB-UniRule"/>
</dbReference>
<keyword evidence="8 10" id="KW-0239">DNA-directed DNA polymerase</keyword>